<accession>A0A8J8NRJ7</accession>
<keyword evidence="4" id="KW-1185">Reference proteome</keyword>
<evidence type="ECO:0000256" key="1">
    <source>
        <dbReference type="SAM" id="MobiDB-lite"/>
    </source>
</evidence>
<gene>
    <name evidence="3" type="ORF">FGO68_gene17295</name>
</gene>
<protein>
    <recommendedName>
        <fullName evidence="5">Transmembrane protein</fullName>
    </recommendedName>
</protein>
<evidence type="ECO:0000313" key="4">
    <source>
        <dbReference type="Proteomes" id="UP000785679"/>
    </source>
</evidence>
<proteinExistence type="predicted"/>
<dbReference type="Proteomes" id="UP000785679">
    <property type="component" value="Unassembled WGS sequence"/>
</dbReference>
<evidence type="ECO:0000313" key="3">
    <source>
        <dbReference type="EMBL" id="TNV79014.1"/>
    </source>
</evidence>
<dbReference type="AlphaFoldDB" id="A0A8J8NRJ7"/>
<keyword evidence="2" id="KW-1133">Transmembrane helix</keyword>
<comment type="caution">
    <text evidence="3">The sequence shown here is derived from an EMBL/GenBank/DDBJ whole genome shotgun (WGS) entry which is preliminary data.</text>
</comment>
<dbReference type="EMBL" id="RRYP01009517">
    <property type="protein sequence ID" value="TNV79014.1"/>
    <property type="molecule type" value="Genomic_DNA"/>
</dbReference>
<reference evidence="3" key="1">
    <citation type="submission" date="2019-06" db="EMBL/GenBank/DDBJ databases">
        <authorList>
            <person name="Zheng W."/>
        </authorList>
    </citation>
    <scope>NUCLEOTIDE SEQUENCE</scope>
    <source>
        <strain evidence="3">QDHG01</strain>
    </source>
</reference>
<name>A0A8J8NRJ7_HALGN</name>
<organism evidence="3 4">
    <name type="scientific">Halteria grandinella</name>
    <dbReference type="NCBI Taxonomy" id="5974"/>
    <lineage>
        <taxon>Eukaryota</taxon>
        <taxon>Sar</taxon>
        <taxon>Alveolata</taxon>
        <taxon>Ciliophora</taxon>
        <taxon>Intramacronucleata</taxon>
        <taxon>Spirotrichea</taxon>
        <taxon>Stichotrichia</taxon>
        <taxon>Sporadotrichida</taxon>
        <taxon>Halteriidae</taxon>
        <taxon>Halteria</taxon>
    </lineage>
</organism>
<feature type="region of interest" description="Disordered" evidence="1">
    <location>
        <begin position="378"/>
        <end position="398"/>
    </location>
</feature>
<sequence>MSGFFKKLFSILEYTSFGQYQTKLYHNGRSSQSSWWGGLLSFLATLALSTYAFIVLYRCFSEAHLNMEITEKEMCAIRTNQATGYTDKVYPDDCEYITQKEFIESYMENVFFYLYQRQEVGRVPCEQISVKLTYRETYSTVSNISTANFTQGIDGEDAWCHMYLYQKMGETIEAIKKRNESALPSFSRIVRDSVDFPNPSVKAKFGFIIEGMPEQSELQIANPSAKDITMQMPIPGTDYSEVVYPGSNADINFLAYSFKREGSKQHTAGKSMYYQYQLKQIQKYRSKTVPRDTVLITLSPNLFVLYYHIYPDTLLMALQKIGALLALFRLSTFLRMIHERQFEKKLVESSSDSIKERKMVKRLEGLNISTVNTESDLLTQQNQREDQEENIETDKEQSQRLREMKELYSFQKFKEMADEIKQLKQSEGMLFNLIQRQEAVIESLKTQGQGLEKKLEQITFKSFHSGRSNDLDKND</sequence>
<feature type="transmembrane region" description="Helical" evidence="2">
    <location>
        <begin position="35"/>
        <end position="57"/>
    </location>
</feature>
<evidence type="ECO:0000256" key="2">
    <source>
        <dbReference type="SAM" id="Phobius"/>
    </source>
</evidence>
<evidence type="ECO:0008006" key="5">
    <source>
        <dbReference type="Google" id="ProtNLM"/>
    </source>
</evidence>
<keyword evidence="2" id="KW-0812">Transmembrane</keyword>
<keyword evidence="2" id="KW-0472">Membrane</keyword>